<proteinExistence type="predicted"/>
<organism evidence="1">
    <name type="scientific">Rhizophora mucronata</name>
    <name type="common">Asiatic mangrove</name>
    <dbReference type="NCBI Taxonomy" id="61149"/>
    <lineage>
        <taxon>Eukaryota</taxon>
        <taxon>Viridiplantae</taxon>
        <taxon>Streptophyta</taxon>
        <taxon>Embryophyta</taxon>
        <taxon>Tracheophyta</taxon>
        <taxon>Spermatophyta</taxon>
        <taxon>Magnoliopsida</taxon>
        <taxon>eudicotyledons</taxon>
        <taxon>Gunneridae</taxon>
        <taxon>Pentapetalae</taxon>
        <taxon>rosids</taxon>
        <taxon>fabids</taxon>
        <taxon>Malpighiales</taxon>
        <taxon>Rhizophoraceae</taxon>
        <taxon>Rhizophora</taxon>
    </lineage>
</organism>
<evidence type="ECO:0000313" key="1">
    <source>
        <dbReference type="EMBL" id="MBW96405.1"/>
    </source>
</evidence>
<accession>A0A2P2JSF6</accession>
<protein>
    <submittedName>
        <fullName evidence="1">Uncharacterized protein</fullName>
    </submittedName>
</protein>
<name>A0A2P2JSF6_RHIMU</name>
<dbReference type="EMBL" id="GGEC01015922">
    <property type="protein sequence ID" value="MBW96405.1"/>
    <property type="molecule type" value="Transcribed_RNA"/>
</dbReference>
<dbReference type="AlphaFoldDB" id="A0A2P2JSF6"/>
<reference evidence="1" key="1">
    <citation type="submission" date="2018-02" db="EMBL/GenBank/DDBJ databases">
        <title>Rhizophora mucronata_Transcriptome.</title>
        <authorList>
            <person name="Meera S.P."/>
            <person name="Sreeshan A."/>
            <person name="Augustine A."/>
        </authorList>
    </citation>
    <scope>NUCLEOTIDE SEQUENCE</scope>
    <source>
        <tissue evidence="1">Leaf</tissue>
    </source>
</reference>
<sequence>MFAVLLGYLLWSVRCVKL</sequence>